<dbReference type="EMBL" id="CYKH01002227">
    <property type="protein sequence ID" value="CUG94266.1"/>
    <property type="molecule type" value="Genomic_DNA"/>
</dbReference>
<dbReference type="AlphaFoldDB" id="A0A0S4JTW5"/>
<keyword evidence="2" id="KW-1185">Reference proteome</keyword>
<evidence type="ECO:0000313" key="1">
    <source>
        <dbReference type="EMBL" id="CUG94266.1"/>
    </source>
</evidence>
<sequence>MSSAAARRMSAPGAYRRLLKSCHGACAASGLDVASMQHYVHQRFTQIALSPLRFDGTASPQIKKDKIHDAVLIADCFDSVQGNTELASILQILSAGVGNEPLRRNLERGFFDLVHHETAKEARNEADEDSSSERQNQLMQQAVAPYASRLLELHDPRIAAAPPSRSAVSVHVVDHGTETLVLEIDDSLNKQVFYVMSKEPQLDAEDLEPMGHEERWLLVMAEWTCRFLRLRATRLFTWERYS</sequence>
<proteinExistence type="predicted"/>
<dbReference type="VEuPathDB" id="TriTrypDB:BSAL_47325"/>
<protein>
    <submittedName>
        <fullName evidence="1">Uncharacterized protein</fullName>
    </submittedName>
</protein>
<dbReference type="Proteomes" id="UP000051952">
    <property type="component" value="Unassembled WGS sequence"/>
</dbReference>
<dbReference type="OrthoDB" id="249518at2759"/>
<name>A0A0S4JTW5_BODSA</name>
<evidence type="ECO:0000313" key="2">
    <source>
        <dbReference type="Proteomes" id="UP000051952"/>
    </source>
</evidence>
<accession>A0A0S4JTW5</accession>
<reference evidence="2" key="1">
    <citation type="submission" date="2015-09" db="EMBL/GenBank/DDBJ databases">
        <authorList>
            <consortium name="Pathogen Informatics"/>
        </authorList>
    </citation>
    <scope>NUCLEOTIDE SEQUENCE [LARGE SCALE GENOMIC DNA]</scope>
    <source>
        <strain evidence="2">Lake Konstanz</strain>
    </source>
</reference>
<organism evidence="1 2">
    <name type="scientific">Bodo saltans</name>
    <name type="common">Flagellated protozoan</name>
    <dbReference type="NCBI Taxonomy" id="75058"/>
    <lineage>
        <taxon>Eukaryota</taxon>
        <taxon>Discoba</taxon>
        <taxon>Euglenozoa</taxon>
        <taxon>Kinetoplastea</taxon>
        <taxon>Metakinetoplastina</taxon>
        <taxon>Eubodonida</taxon>
        <taxon>Bodonidae</taxon>
        <taxon>Bodo</taxon>
    </lineage>
</organism>
<gene>
    <name evidence="1" type="ORF">BSAL_47325</name>
</gene>